<name>A0A4Z1JDX6_9HELO</name>
<evidence type="ECO:0000313" key="1">
    <source>
        <dbReference type="EMBL" id="TGO71951.1"/>
    </source>
</evidence>
<comment type="caution">
    <text evidence="1">The sequence shown here is derived from an EMBL/GenBank/DDBJ whole genome shotgun (WGS) entry which is preliminary data.</text>
</comment>
<proteinExistence type="predicted"/>
<accession>A0A4Z1JDX6</accession>
<dbReference type="EMBL" id="PQXM01000507">
    <property type="protein sequence ID" value="TGO71951.1"/>
    <property type="molecule type" value="Genomic_DNA"/>
</dbReference>
<sequence length="72" mass="8381">MSNYIEATIQDQHTHEVNELAARLKRLNIEDTFQRNRKHAPLVRKFCLTSADNVTTVFKWAKLQSGTRLPND</sequence>
<keyword evidence="2" id="KW-1185">Reference proteome</keyword>
<dbReference type="Proteomes" id="UP000297229">
    <property type="component" value="Unassembled WGS sequence"/>
</dbReference>
<evidence type="ECO:0000313" key="2">
    <source>
        <dbReference type="Proteomes" id="UP000297229"/>
    </source>
</evidence>
<reference evidence="1 2" key="1">
    <citation type="submission" date="2017-12" db="EMBL/GenBank/DDBJ databases">
        <title>Comparative genomics of Botrytis spp.</title>
        <authorList>
            <person name="Valero-Jimenez C.A."/>
            <person name="Tapia P."/>
            <person name="Veloso J."/>
            <person name="Silva-Moreno E."/>
            <person name="Staats M."/>
            <person name="Valdes J.H."/>
            <person name="Van Kan J.A.L."/>
        </authorList>
    </citation>
    <scope>NUCLEOTIDE SEQUENCE [LARGE SCALE GENOMIC DNA]</scope>
    <source>
        <strain evidence="1 2">Be9601</strain>
    </source>
</reference>
<protein>
    <submittedName>
        <fullName evidence="1">Uncharacterized protein</fullName>
    </submittedName>
</protein>
<gene>
    <name evidence="1" type="ORF">BELL_0509g00100</name>
</gene>
<organism evidence="1 2">
    <name type="scientific">Botrytis elliptica</name>
    <dbReference type="NCBI Taxonomy" id="278938"/>
    <lineage>
        <taxon>Eukaryota</taxon>
        <taxon>Fungi</taxon>
        <taxon>Dikarya</taxon>
        <taxon>Ascomycota</taxon>
        <taxon>Pezizomycotina</taxon>
        <taxon>Leotiomycetes</taxon>
        <taxon>Helotiales</taxon>
        <taxon>Sclerotiniaceae</taxon>
        <taxon>Botrytis</taxon>
    </lineage>
</organism>
<dbReference type="AlphaFoldDB" id="A0A4Z1JDX6"/>